<gene>
    <name evidence="1" type="ORF">H9L42_10230</name>
</gene>
<protein>
    <submittedName>
        <fullName evidence="1">Uncharacterized protein</fullName>
    </submittedName>
</protein>
<sequence length="83" mass="9661">MTDKPNLLNPDVPPIPDDGYDRLGEHGKSIVHYIIGDEVFTEAEFAQRKRQQYIQSPPEGFTSDEIRSMRDDEILDMDYFLNE</sequence>
<keyword evidence="2" id="KW-1185">Reference proteome</keyword>
<dbReference type="Proteomes" id="UP000602647">
    <property type="component" value="Unassembled WGS sequence"/>
</dbReference>
<proteinExistence type="predicted"/>
<dbReference type="RefSeq" id="WP_187303321.1">
    <property type="nucleotide sequence ID" value="NZ_JACRYT010000010.1"/>
</dbReference>
<comment type="caution">
    <text evidence="1">The sequence shown here is derived from an EMBL/GenBank/DDBJ whole genome shotgun (WGS) entry which is preliminary data.</text>
</comment>
<reference evidence="1" key="1">
    <citation type="submission" date="2020-08" db="EMBL/GenBank/DDBJ databases">
        <title>Genome public.</title>
        <authorList>
            <person name="Liu C."/>
            <person name="Sun Q."/>
        </authorList>
    </citation>
    <scope>NUCLEOTIDE SEQUENCE</scope>
    <source>
        <strain evidence="1">BX12</strain>
    </source>
</reference>
<dbReference type="AlphaFoldDB" id="A0A923NPA2"/>
<name>A0A923NPA2_9FIRM</name>
<accession>A0A923NPA2</accession>
<dbReference type="EMBL" id="JACRYT010000010">
    <property type="protein sequence ID" value="MBC6680210.1"/>
    <property type="molecule type" value="Genomic_DNA"/>
</dbReference>
<evidence type="ECO:0000313" key="1">
    <source>
        <dbReference type="EMBL" id="MBC6680210.1"/>
    </source>
</evidence>
<evidence type="ECO:0000313" key="2">
    <source>
        <dbReference type="Proteomes" id="UP000602647"/>
    </source>
</evidence>
<organism evidence="1 2">
    <name type="scientific">Zhenpiania hominis</name>
    <dbReference type="NCBI Taxonomy" id="2763644"/>
    <lineage>
        <taxon>Bacteria</taxon>
        <taxon>Bacillati</taxon>
        <taxon>Bacillota</taxon>
        <taxon>Clostridia</taxon>
        <taxon>Peptostreptococcales</taxon>
        <taxon>Anaerovoracaceae</taxon>
        <taxon>Zhenpiania</taxon>
    </lineage>
</organism>